<evidence type="ECO:0000313" key="3">
    <source>
        <dbReference type="EMBL" id="KAK5976944.1"/>
    </source>
</evidence>
<feature type="region of interest" description="Disordered" evidence="2">
    <location>
        <begin position="1"/>
        <end position="39"/>
    </location>
</feature>
<sequence>MSNSVVSVDNAETPVNERSIAGEAQPQETMDVDMAESRGARSEELEELKVCNLLRKGIKYIEVAVVAEVAKHWRIGDAKRDEFGAVARTAVQSAEKQLECLKELCARNKEGSMGVRELMVSLGYASRLHLVQVVENLVEKASVLEEVQKCTGWSEGDLVRECSEFKQKLNRLSHKEDEILSLQRRLEEKQKEVDRLLAEQAALKKGSHTNDESIPVMPCRANAKYNLEGWARVAADIESLDAGQLHAVFKEDIATARSRGSSSCGHKDMSSYLKYIALPEVRVY</sequence>
<keyword evidence="1" id="KW-0175">Coiled coil</keyword>
<name>A0AAN8FI90_TRICO</name>
<evidence type="ECO:0000313" key="4">
    <source>
        <dbReference type="Proteomes" id="UP001331761"/>
    </source>
</evidence>
<proteinExistence type="predicted"/>
<feature type="coiled-coil region" evidence="1">
    <location>
        <begin position="172"/>
        <end position="206"/>
    </location>
</feature>
<keyword evidence="4" id="KW-1185">Reference proteome</keyword>
<evidence type="ECO:0000256" key="1">
    <source>
        <dbReference type="SAM" id="Coils"/>
    </source>
</evidence>
<protein>
    <submittedName>
        <fullName evidence="3">Uncharacterized protein</fullName>
    </submittedName>
</protein>
<organism evidence="3 4">
    <name type="scientific">Trichostrongylus colubriformis</name>
    <name type="common">Black scour worm</name>
    <dbReference type="NCBI Taxonomy" id="6319"/>
    <lineage>
        <taxon>Eukaryota</taxon>
        <taxon>Metazoa</taxon>
        <taxon>Ecdysozoa</taxon>
        <taxon>Nematoda</taxon>
        <taxon>Chromadorea</taxon>
        <taxon>Rhabditida</taxon>
        <taxon>Rhabditina</taxon>
        <taxon>Rhabditomorpha</taxon>
        <taxon>Strongyloidea</taxon>
        <taxon>Trichostrongylidae</taxon>
        <taxon>Trichostrongylus</taxon>
    </lineage>
</organism>
<dbReference type="EMBL" id="WIXE01011205">
    <property type="protein sequence ID" value="KAK5976944.1"/>
    <property type="molecule type" value="Genomic_DNA"/>
</dbReference>
<comment type="caution">
    <text evidence="3">The sequence shown here is derived from an EMBL/GenBank/DDBJ whole genome shotgun (WGS) entry which is preliminary data.</text>
</comment>
<accession>A0AAN8FI90</accession>
<dbReference type="Proteomes" id="UP001331761">
    <property type="component" value="Unassembled WGS sequence"/>
</dbReference>
<dbReference type="AlphaFoldDB" id="A0AAN8FI90"/>
<reference evidence="3 4" key="1">
    <citation type="submission" date="2019-10" db="EMBL/GenBank/DDBJ databases">
        <title>Assembly and Annotation for the nematode Trichostrongylus colubriformis.</title>
        <authorList>
            <person name="Martin J."/>
        </authorList>
    </citation>
    <scope>NUCLEOTIDE SEQUENCE [LARGE SCALE GENOMIC DNA]</scope>
    <source>
        <strain evidence="3">G859</strain>
        <tissue evidence="3">Whole worm</tissue>
    </source>
</reference>
<evidence type="ECO:0000256" key="2">
    <source>
        <dbReference type="SAM" id="MobiDB-lite"/>
    </source>
</evidence>
<gene>
    <name evidence="3" type="ORF">GCK32_019790</name>
</gene>